<feature type="transmembrane region" description="Helical" evidence="1">
    <location>
        <begin position="25"/>
        <end position="44"/>
    </location>
</feature>
<accession>A0A3E5B8G8</accession>
<dbReference type="RefSeq" id="WP_009128585.1">
    <property type="nucleotide sequence ID" value="NZ_CABKRN010000001.1"/>
</dbReference>
<dbReference type="Pfam" id="PF14899">
    <property type="entry name" value="DUF4492"/>
    <property type="match status" value="1"/>
</dbReference>
<dbReference type="Proteomes" id="UP000260983">
    <property type="component" value="Unassembled WGS sequence"/>
</dbReference>
<proteinExistence type="predicted"/>
<comment type="caution">
    <text evidence="2">The sequence shown here is derived from an EMBL/GenBank/DDBJ whole genome shotgun (WGS) entry which is preliminary data.</text>
</comment>
<reference evidence="2 3" key="1">
    <citation type="submission" date="2018-08" db="EMBL/GenBank/DDBJ databases">
        <title>A genome reference for cultivated species of the human gut microbiota.</title>
        <authorList>
            <person name="Zou Y."/>
            <person name="Xue W."/>
            <person name="Luo G."/>
        </authorList>
    </citation>
    <scope>NUCLEOTIDE SEQUENCE [LARGE SCALE GENOMIC DNA]</scope>
    <source>
        <strain evidence="2 3">OM05-15BH</strain>
    </source>
</reference>
<gene>
    <name evidence="2" type="ORF">DXB65_15595</name>
</gene>
<keyword evidence="1" id="KW-0472">Membrane</keyword>
<evidence type="ECO:0000313" key="3">
    <source>
        <dbReference type="Proteomes" id="UP000260983"/>
    </source>
</evidence>
<evidence type="ECO:0000256" key="1">
    <source>
        <dbReference type="SAM" id="Phobius"/>
    </source>
</evidence>
<evidence type="ECO:0000313" key="2">
    <source>
        <dbReference type="EMBL" id="RGN33898.1"/>
    </source>
</evidence>
<dbReference type="AlphaFoldDB" id="A0A3E5B8G8"/>
<dbReference type="EMBL" id="QSUL01000010">
    <property type="protein sequence ID" value="RGN33898.1"/>
    <property type="molecule type" value="Genomic_DNA"/>
</dbReference>
<organism evidence="2 3">
    <name type="scientific">Bacteroides oleiciplenus</name>
    <dbReference type="NCBI Taxonomy" id="626931"/>
    <lineage>
        <taxon>Bacteria</taxon>
        <taxon>Pseudomonadati</taxon>
        <taxon>Bacteroidota</taxon>
        <taxon>Bacteroidia</taxon>
        <taxon>Bacteroidales</taxon>
        <taxon>Bacteroidaceae</taxon>
        <taxon>Bacteroides</taxon>
    </lineage>
</organism>
<keyword evidence="1" id="KW-0812">Transmembrane</keyword>
<dbReference type="InterPro" id="IPR027853">
    <property type="entry name" value="DUF4492"/>
</dbReference>
<protein>
    <submittedName>
        <fullName evidence="2">DUF4492 domain-containing protein</fullName>
    </submittedName>
</protein>
<sequence length="80" mass="9195">MKNTVLSIWRFYVDGFRGMTLGRTLWFIILLKLFIMFAILRVFFFPNFLNSAATDGDKEGYVSNELIERAIGDPPPSISD</sequence>
<name>A0A3E5B8G8_9BACE</name>
<keyword evidence="1" id="KW-1133">Transmembrane helix</keyword>